<dbReference type="RefSeq" id="WP_106646090.1">
    <property type="nucleotide sequence ID" value="NZ_BMGO01000002.1"/>
</dbReference>
<dbReference type="OrthoDB" id="6022376at2"/>
<dbReference type="PROSITE" id="PS51257">
    <property type="entry name" value="PROKAR_LIPOPROTEIN"/>
    <property type="match status" value="1"/>
</dbReference>
<reference evidence="1 2" key="1">
    <citation type="submission" date="2017-12" db="EMBL/GenBank/DDBJ databases">
        <title>Kangiella profundi FT102 completed genome.</title>
        <authorList>
            <person name="Xu J."/>
            <person name="Wang J."/>
            <person name="Lu Y."/>
        </authorList>
    </citation>
    <scope>NUCLEOTIDE SEQUENCE [LARGE SCALE GENOMIC DNA]</scope>
    <source>
        <strain evidence="1 2">FT102</strain>
    </source>
</reference>
<dbReference type="AlphaFoldDB" id="A0A2K9AKP9"/>
<dbReference type="Proteomes" id="UP000232693">
    <property type="component" value="Chromosome"/>
</dbReference>
<accession>A0A2K9AKP9</accession>
<protein>
    <submittedName>
        <fullName evidence="1">Uncharacterized protein</fullName>
    </submittedName>
</protein>
<name>A0A2K9AKP9_9GAMM</name>
<organism evidence="1 2">
    <name type="scientific">Kangiella profundi</name>
    <dbReference type="NCBI Taxonomy" id="1561924"/>
    <lineage>
        <taxon>Bacteria</taxon>
        <taxon>Pseudomonadati</taxon>
        <taxon>Pseudomonadota</taxon>
        <taxon>Gammaproteobacteria</taxon>
        <taxon>Kangiellales</taxon>
        <taxon>Kangiellaceae</taxon>
        <taxon>Kangiella</taxon>
    </lineage>
</organism>
<dbReference type="KEGG" id="kpd:CW740_02740"/>
<sequence>MKTIRIALLLLTVLALSACATRLTKPQGPALAPSTSIQTYERIILTPITISPEFAEHDSNQDARVKMNDYLQKLMQVTFKGKNLQIVTDESEVTVSDQRTLIIKPHIKEIKYVNTAARIFAGAMAGGSAVLMEVSMIDANVNRSIGNPEFYADASAWSGFGADNRVLNEVIEDIDTYFKIHN</sequence>
<dbReference type="EMBL" id="CP025120">
    <property type="protein sequence ID" value="AUD78212.1"/>
    <property type="molecule type" value="Genomic_DNA"/>
</dbReference>
<gene>
    <name evidence="1" type="ORF">CW740_02740</name>
</gene>
<evidence type="ECO:0000313" key="2">
    <source>
        <dbReference type="Proteomes" id="UP000232693"/>
    </source>
</evidence>
<proteinExistence type="predicted"/>
<keyword evidence="2" id="KW-1185">Reference proteome</keyword>
<evidence type="ECO:0000313" key="1">
    <source>
        <dbReference type="EMBL" id="AUD78212.1"/>
    </source>
</evidence>